<feature type="domain" description="DUF4817" evidence="1">
    <location>
        <begin position="4"/>
        <end position="63"/>
    </location>
</feature>
<reference evidence="2" key="2">
    <citation type="submission" date="2020-06" db="EMBL/GenBank/DDBJ databases">
        <authorList>
            <person name="Sheffer M."/>
        </authorList>
    </citation>
    <scope>NUCLEOTIDE SEQUENCE</scope>
</reference>
<protein>
    <recommendedName>
        <fullName evidence="1">DUF4817 domain-containing protein</fullName>
    </recommendedName>
</protein>
<sequence length="78" mass="8632">MGLSAEEKVSIVDHYFRSYVSGGEGGPSLKKVAEQFQEKLNKMAPSNKVILSAVTKFRSSGSVLCQRKRNVKLECLQL</sequence>
<evidence type="ECO:0000259" key="1">
    <source>
        <dbReference type="Pfam" id="PF16087"/>
    </source>
</evidence>
<dbReference type="EMBL" id="JABXBU010002231">
    <property type="protein sequence ID" value="KAF8763289.1"/>
    <property type="molecule type" value="Genomic_DNA"/>
</dbReference>
<dbReference type="Proteomes" id="UP000807504">
    <property type="component" value="Unassembled WGS sequence"/>
</dbReference>
<accession>A0A8T0DZB0</accession>
<dbReference type="InterPro" id="IPR032135">
    <property type="entry name" value="DUF4817"/>
</dbReference>
<reference evidence="2" key="1">
    <citation type="journal article" date="2020" name="bioRxiv">
        <title>Chromosome-level reference genome of the European wasp spider Argiope bruennichi: a resource for studies on range expansion and evolutionary adaptation.</title>
        <authorList>
            <person name="Sheffer M.M."/>
            <person name="Hoppe A."/>
            <person name="Krehenwinkel H."/>
            <person name="Uhl G."/>
            <person name="Kuss A.W."/>
            <person name="Jensen L."/>
            <person name="Jensen C."/>
            <person name="Gillespie R.G."/>
            <person name="Hoff K.J."/>
            <person name="Prost S."/>
        </authorList>
    </citation>
    <scope>NUCLEOTIDE SEQUENCE</scope>
</reference>
<evidence type="ECO:0000313" key="2">
    <source>
        <dbReference type="EMBL" id="KAF8763289.1"/>
    </source>
</evidence>
<gene>
    <name evidence="2" type="ORF">HNY73_021489</name>
</gene>
<dbReference type="AlphaFoldDB" id="A0A8T0DZB0"/>
<organism evidence="2 3">
    <name type="scientific">Argiope bruennichi</name>
    <name type="common">Wasp spider</name>
    <name type="synonym">Aranea bruennichi</name>
    <dbReference type="NCBI Taxonomy" id="94029"/>
    <lineage>
        <taxon>Eukaryota</taxon>
        <taxon>Metazoa</taxon>
        <taxon>Ecdysozoa</taxon>
        <taxon>Arthropoda</taxon>
        <taxon>Chelicerata</taxon>
        <taxon>Arachnida</taxon>
        <taxon>Araneae</taxon>
        <taxon>Araneomorphae</taxon>
        <taxon>Entelegynae</taxon>
        <taxon>Araneoidea</taxon>
        <taxon>Araneidae</taxon>
        <taxon>Argiope</taxon>
    </lineage>
</organism>
<keyword evidence="3" id="KW-1185">Reference proteome</keyword>
<proteinExistence type="predicted"/>
<dbReference type="Pfam" id="PF16087">
    <property type="entry name" value="DUF4817"/>
    <property type="match status" value="1"/>
</dbReference>
<comment type="caution">
    <text evidence="2">The sequence shown here is derived from an EMBL/GenBank/DDBJ whole genome shotgun (WGS) entry which is preliminary data.</text>
</comment>
<name>A0A8T0DZB0_ARGBR</name>
<evidence type="ECO:0000313" key="3">
    <source>
        <dbReference type="Proteomes" id="UP000807504"/>
    </source>
</evidence>